<dbReference type="InterPro" id="IPR051939">
    <property type="entry name" value="Glycosyltr_41/O-GlcNAc_trsf"/>
</dbReference>
<protein>
    <submittedName>
        <fullName evidence="8">Glycosyl transferase family 41</fullName>
    </submittedName>
</protein>
<evidence type="ECO:0000313" key="8">
    <source>
        <dbReference type="EMBL" id="TCT00391.1"/>
    </source>
</evidence>
<evidence type="ECO:0000256" key="2">
    <source>
        <dbReference type="ARBA" id="ARBA00022676"/>
    </source>
</evidence>
<dbReference type="Gene3D" id="3.40.50.11380">
    <property type="match status" value="1"/>
</dbReference>
<feature type="domain" description="O-GlcNAc transferase C-terminal" evidence="7">
    <location>
        <begin position="345"/>
        <end position="495"/>
    </location>
</feature>
<keyword evidence="2" id="KW-0328">Glycosyltransferase</keyword>
<evidence type="ECO:0000256" key="4">
    <source>
        <dbReference type="ARBA" id="ARBA00022737"/>
    </source>
</evidence>
<evidence type="ECO:0000256" key="5">
    <source>
        <dbReference type="ARBA" id="ARBA00022803"/>
    </source>
</evidence>
<dbReference type="AlphaFoldDB" id="A0A4R3LKI8"/>
<feature type="compositionally biased region" description="Polar residues" evidence="6">
    <location>
        <begin position="1"/>
        <end position="13"/>
    </location>
</feature>
<dbReference type="PANTHER" id="PTHR44835:SF1">
    <property type="entry name" value="PROTEIN O-GLCNAC TRANSFERASE"/>
    <property type="match status" value="1"/>
</dbReference>
<dbReference type="EMBL" id="SMAF01000003">
    <property type="protein sequence ID" value="TCT00391.1"/>
    <property type="molecule type" value="Genomic_DNA"/>
</dbReference>
<sequence length="533" mass="58937">MTAATPSPASQRYDQARAALPPGHPARVTAAEMRAMAGGNAVAWLDLGFEQFSAFRFDRGHAALNESLKRDGQLLAAHWLRFQYPLSPAPLSTAHARQYREYWSAGLAAFEALDFRHPHLRAQAWGCVGSCTAFYRHYIDDDLRAEQARYGRLLNRMMAVLDAGEPPRPMRSERRRILVCSAYLYQHTVARLFLPLFEALDRERFDLHIAHFGSDDDAMTARARATGTFHGPRNASAWRTLIRTLAPDVIVYLDLGMHPFAQGLAALRLAPVQCSLWGHPVTSGLPTIDYALSPDAFEPANAQDHYTERLVRLPGFGHGLDPIDTGAQTVATDRREATDLLCAQSIYKLMPEQDEVFARILAQVPGTRLHLIPHQDESVRQWLLARMRPRLLEHGVDPDTRVVLHGYRPLAEFLALADGCAVNLDAIGWSGGMSAIDLLRRGIPTVTLTGQTMRTRQTACLLRHAGLPELVANDVDGYVTTAVALATQPALRERIGQHLLDHGDGGHDRQAVIAALSQFLANCQPPQDHSVPA</sequence>
<evidence type="ECO:0000256" key="3">
    <source>
        <dbReference type="ARBA" id="ARBA00022679"/>
    </source>
</evidence>
<accession>A0A4R3LKI8</accession>
<dbReference type="InterPro" id="IPR029489">
    <property type="entry name" value="OGT/SEC/SPY_C"/>
</dbReference>
<evidence type="ECO:0000259" key="7">
    <source>
        <dbReference type="Pfam" id="PF13844"/>
    </source>
</evidence>
<dbReference type="GO" id="GO:0016757">
    <property type="term" value="F:glycosyltransferase activity"/>
    <property type="evidence" value="ECO:0007669"/>
    <property type="project" value="UniProtKB-KW"/>
</dbReference>
<proteinExistence type="predicted"/>
<reference evidence="8 9" key="1">
    <citation type="submission" date="2019-03" db="EMBL/GenBank/DDBJ databases">
        <title>Genomic Encyclopedia of Type Strains, Phase IV (KMG-IV): sequencing the most valuable type-strain genomes for metagenomic binning, comparative biology and taxonomic classification.</title>
        <authorList>
            <person name="Goeker M."/>
        </authorList>
    </citation>
    <scope>NUCLEOTIDE SEQUENCE [LARGE SCALE GENOMIC DNA]</scope>
    <source>
        <strain evidence="8 9">DSM 21944</strain>
    </source>
</reference>
<gene>
    <name evidence="8" type="ORF">EDC25_103159</name>
</gene>
<evidence type="ECO:0000256" key="1">
    <source>
        <dbReference type="ARBA" id="ARBA00004922"/>
    </source>
</evidence>
<dbReference type="SUPFAM" id="SSF53756">
    <property type="entry name" value="UDP-Glycosyltransferase/glycogen phosphorylase"/>
    <property type="match status" value="1"/>
</dbReference>
<keyword evidence="5" id="KW-0802">TPR repeat</keyword>
<evidence type="ECO:0000256" key="6">
    <source>
        <dbReference type="SAM" id="MobiDB-lite"/>
    </source>
</evidence>
<dbReference type="RefSeq" id="WP_123522427.1">
    <property type="nucleotide sequence ID" value="NZ_JBHLWF010000007.1"/>
</dbReference>
<dbReference type="Gene3D" id="3.40.50.2000">
    <property type="entry name" value="Glycogen Phosphorylase B"/>
    <property type="match status" value="1"/>
</dbReference>
<comment type="pathway">
    <text evidence="1">Protein modification; protein glycosylation.</text>
</comment>
<keyword evidence="9" id="KW-1185">Reference proteome</keyword>
<name>A0A4R3LKI8_9GAMM</name>
<dbReference type="OrthoDB" id="146908at2"/>
<dbReference type="Pfam" id="PF13844">
    <property type="entry name" value="Glyco_transf_41"/>
    <property type="match status" value="1"/>
</dbReference>
<keyword evidence="3 8" id="KW-0808">Transferase</keyword>
<dbReference type="PANTHER" id="PTHR44835">
    <property type="entry name" value="UDP-N-ACETYLGLUCOSAMINE--PEPTIDE N-ACETYLGLUCOSAMINYLTRANSFERASE SPINDLY-RELATED"/>
    <property type="match status" value="1"/>
</dbReference>
<comment type="caution">
    <text evidence="8">The sequence shown here is derived from an EMBL/GenBank/DDBJ whole genome shotgun (WGS) entry which is preliminary data.</text>
</comment>
<feature type="region of interest" description="Disordered" evidence="6">
    <location>
        <begin position="1"/>
        <end position="21"/>
    </location>
</feature>
<dbReference type="Proteomes" id="UP000294599">
    <property type="component" value="Unassembled WGS sequence"/>
</dbReference>
<organism evidence="8 9">
    <name type="scientific">Pseudofulvimonas gallinarii</name>
    <dbReference type="NCBI Taxonomy" id="634155"/>
    <lineage>
        <taxon>Bacteria</taxon>
        <taxon>Pseudomonadati</taxon>
        <taxon>Pseudomonadota</taxon>
        <taxon>Gammaproteobacteria</taxon>
        <taxon>Lysobacterales</taxon>
        <taxon>Rhodanobacteraceae</taxon>
        <taxon>Pseudofulvimonas</taxon>
    </lineage>
</organism>
<evidence type="ECO:0000313" key="9">
    <source>
        <dbReference type="Proteomes" id="UP000294599"/>
    </source>
</evidence>
<keyword evidence="4" id="KW-0677">Repeat</keyword>